<dbReference type="OrthoDB" id="5945173at2759"/>
<reference evidence="2 3" key="2">
    <citation type="journal article" date="2010" name="Nucleic Acids Res.">
        <title>BeetleBase in 2010: revisions to provide comprehensive genomic information for Tribolium castaneum.</title>
        <authorList>
            <person name="Kim H.S."/>
            <person name="Murphy T."/>
            <person name="Xia J."/>
            <person name="Caragea D."/>
            <person name="Park Y."/>
            <person name="Beeman R.W."/>
            <person name="Lorenzen M.D."/>
            <person name="Butcher S."/>
            <person name="Manak J.R."/>
            <person name="Brown S.J."/>
        </authorList>
    </citation>
    <scope>GENOME REANNOTATION</scope>
    <source>
        <strain evidence="2 3">Georgia GA2</strain>
    </source>
</reference>
<accession>A0A139WE52</accession>
<feature type="signal peptide" evidence="1">
    <location>
        <begin position="1"/>
        <end position="19"/>
    </location>
</feature>
<dbReference type="EMBL" id="KQ971357">
    <property type="protein sequence ID" value="KYB26135.1"/>
    <property type="molecule type" value="Genomic_DNA"/>
</dbReference>
<evidence type="ECO:0000256" key="1">
    <source>
        <dbReference type="SAM" id="SignalP"/>
    </source>
</evidence>
<sequence length="147" mass="16373">MMALIVALIYLTLTKNVLALTCYSSNITNLKSALLGQTPNIQLELDCLEYINQVQRSQNNSAPTEQIPENDLHCFSLFVHKDFGEVVLKGCFLRNGCVVLKSKYAKLSQFPVKCVECEGNNCNGASRETFGGIFVILSLIFNHSFVF</sequence>
<name>A0A139WE52_TRICA</name>
<feature type="chain" id="PRO_5007299778" evidence="1">
    <location>
        <begin position="20"/>
        <end position="147"/>
    </location>
</feature>
<dbReference type="AlphaFoldDB" id="A0A139WE52"/>
<dbReference type="Proteomes" id="UP000007266">
    <property type="component" value="Linkage group 8"/>
</dbReference>
<keyword evidence="3" id="KW-1185">Reference proteome</keyword>
<gene>
    <name evidence="2" type="primary">AUGUSTUS-3.0.2_33989</name>
    <name evidence="2" type="ORF">TcasGA2_TC033989</name>
</gene>
<protein>
    <submittedName>
        <fullName evidence="2">Uncharacterized protein</fullName>
    </submittedName>
</protein>
<proteinExistence type="predicted"/>
<evidence type="ECO:0000313" key="3">
    <source>
        <dbReference type="Proteomes" id="UP000007266"/>
    </source>
</evidence>
<keyword evidence="1" id="KW-0732">Signal</keyword>
<evidence type="ECO:0000313" key="2">
    <source>
        <dbReference type="EMBL" id="KYB26135.1"/>
    </source>
</evidence>
<organism evidence="2 3">
    <name type="scientific">Tribolium castaneum</name>
    <name type="common">Red flour beetle</name>
    <dbReference type="NCBI Taxonomy" id="7070"/>
    <lineage>
        <taxon>Eukaryota</taxon>
        <taxon>Metazoa</taxon>
        <taxon>Ecdysozoa</taxon>
        <taxon>Arthropoda</taxon>
        <taxon>Hexapoda</taxon>
        <taxon>Insecta</taxon>
        <taxon>Pterygota</taxon>
        <taxon>Neoptera</taxon>
        <taxon>Endopterygota</taxon>
        <taxon>Coleoptera</taxon>
        <taxon>Polyphaga</taxon>
        <taxon>Cucujiformia</taxon>
        <taxon>Tenebrionidae</taxon>
        <taxon>Tenebrionidae incertae sedis</taxon>
        <taxon>Tribolium</taxon>
    </lineage>
</organism>
<reference evidence="2 3" key="1">
    <citation type="journal article" date="2008" name="Nature">
        <title>The genome of the model beetle and pest Tribolium castaneum.</title>
        <authorList>
            <consortium name="Tribolium Genome Sequencing Consortium"/>
            <person name="Richards S."/>
            <person name="Gibbs R.A."/>
            <person name="Weinstock G.M."/>
            <person name="Brown S.J."/>
            <person name="Denell R."/>
            <person name="Beeman R.W."/>
            <person name="Gibbs R."/>
            <person name="Beeman R.W."/>
            <person name="Brown S.J."/>
            <person name="Bucher G."/>
            <person name="Friedrich M."/>
            <person name="Grimmelikhuijzen C.J."/>
            <person name="Klingler M."/>
            <person name="Lorenzen M."/>
            <person name="Richards S."/>
            <person name="Roth S."/>
            <person name="Schroder R."/>
            <person name="Tautz D."/>
            <person name="Zdobnov E.M."/>
            <person name="Muzny D."/>
            <person name="Gibbs R.A."/>
            <person name="Weinstock G.M."/>
            <person name="Attaway T."/>
            <person name="Bell S."/>
            <person name="Buhay C.J."/>
            <person name="Chandrabose M.N."/>
            <person name="Chavez D."/>
            <person name="Clerk-Blankenburg K.P."/>
            <person name="Cree A."/>
            <person name="Dao M."/>
            <person name="Davis C."/>
            <person name="Chacko J."/>
            <person name="Dinh H."/>
            <person name="Dugan-Rocha S."/>
            <person name="Fowler G."/>
            <person name="Garner T.T."/>
            <person name="Garnes J."/>
            <person name="Gnirke A."/>
            <person name="Hawes A."/>
            <person name="Hernandez J."/>
            <person name="Hines S."/>
            <person name="Holder M."/>
            <person name="Hume J."/>
            <person name="Jhangiani S.N."/>
            <person name="Joshi V."/>
            <person name="Khan Z.M."/>
            <person name="Jackson L."/>
            <person name="Kovar C."/>
            <person name="Kowis A."/>
            <person name="Lee S."/>
            <person name="Lewis L.R."/>
            <person name="Margolis J."/>
            <person name="Morgan M."/>
            <person name="Nazareth L.V."/>
            <person name="Nguyen N."/>
            <person name="Okwuonu G."/>
            <person name="Parker D."/>
            <person name="Richards S."/>
            <person name="Ruiz S.J."/>
            <person name="Santibanez J."/>
            <person name="Savard J."/>
            <person name="Scherer S.E."/>
            <person name="Schneider B."/>
            <person name="Sodergren E."/>
            <person name="Tautz D."/>
            <person name="Vattahil S."/>
            <person name="Villasana D."/>
            <person name="White C.S."/>
            <person name="Wright R."/>
            <person name="Park Y."/>
            <person name="Beeman R.W."/>
            <person name="Lord J."/>
            <person name="Oppert B."/>
            <person name="Lorenzen M."/>
            <person name="Brown S."/>
            <person name="Wang L."/>
            <person name="Savard J."/>
            <person name="Tautz D."/>
            <person name="Richards S."/>
            <person name="Weinstock G."/>
            <person name="Gibbs R.A."/>
            <person name="Liu Y."/>
            <person name="Worley K."/>
            <person name="Weinstock G."/>
            <person name="Elsik C.G."/>
            <person name="Reese J.T."/>
            <person name="Elhaik E."/>
            <person name="Landan G."/>
            <person name="Graur D."/>
            <person name="Arensburger P."/>
            <person name="Atkinson P."/>
            <person name="Beeman R.W."/>
            <person name="Beidler J."/>
            <person name="Brown S.J."/>
            <person name="Demuth J.P."/>
            <person name="Drury D.W."/>
            <person name="Du Y.Z."/>
            <person name="Fujiwara H."/>
            <person name="Lorenzen M."/>
            <person name="Maselli V."/>
            <person name="Osanai M."/>
            <person name="Park Y."/>
            <person name="Robertson H.M."/>
            <person name="Tu Z."/>
            <person name="Wang J.J."/>
            <person name="Wang S."/>
            <person name="Richards S."/>
            <person name="Song H."/>
            <person name="Zhang L."/>
            <person name="Sodergren E."/>
            <person name="Werner D."/>
            <person name="Stanke M."/>
            <person name="Morgenstern B."/>
            <person name="Solovyev V."/>
            <person name="Kosarev P."/>
            <person name="Brown G."/>
            <person name="Chen H.C."/>
            <person name="Ermolaeva O."/>
            <person name="Hlavina W."/>
            <person name="Kapustin Y."/>
            <person name="Kiryutin B."/>
            <person name="Kitts P."/>
            <person name="Maglott D."/>
            <person name="Pruitt K."/>
            <person name="Sapojnikov V."/>
            <person name="Souvorov A."/>
            <person name="Mackey A.J."/>
            <person name="Waterhouse R.M."/>
            <person name="Wyder S."/>
            <person name="Zdobnov E.M."/>
            <person name="Zdobnov E.M."/>
            <person name="Wyder S."/>
            <person name="Kriventseva E.V."/>
            <person name="Kadowaki T."/>
            <person name="Bork P."/>
            <person name="Aranda M."/>
            <person name="Bao R."/>
            <person name="Beermann A."/>
            <person name="Berns N."/>
            <person name="Bolognesi R."/>
            <person name="Bonneton F."/>
            <person name="Bopp D."/>
            <person name="Brown S.J."/>
            <person name="Bucher G."/>
            <person name="Butts T."/>
            <person name="Chaumot A."/>
            <person name="Denell R.E."/>
            <person name="Ferrier D.E."/>
            <person name="Friedrich M."/>
            <person name="Gordon C.M."/>
            <person name="Jindra M."/>
            <person name="Klingler M."/>
            <person name="Lan Q."/>
            <person name="Lattorff H.M."/>
            <person name="Laudet V."/>
            <person name="von Levetsow C."/>
            <person name="Liu Z."/>
            <person name="Lutz R."/>
            <person name="Lynch J.A."/>
            <person name="da Fonseca R.N."/>
            <person name="Posnien N."/>
            <person name="Reuter R."/>
            <person name="Roth S."/>
            <person name="Savard J."/>
            <person name="Schinko J.B."/>
            <person name="Schmitt C."/>
            <person name="Schoppmeier M."/>
            <person name="Schroder R."/>
            <person name="Shippy T.D."/>
            <person name="Simonnet F."/>
            <person name="Marques-Souza H."/>
            <person name="Tautz D."/>
            <person name="Tomoyasu Y."/>
            <person name="Trauner J."/>
            <person name="Van der Zee M."/>
            <person name="Vervoort M."/>
            <person name="Wittkopp N."/>
            <person name="Wimmer E.A."/>
            <person name="Yang X."/>
            <person name="Jones A.K."/>
            <person name="Sattelle D.B."/>
            <person name="Ebert P.R."/>
            <person name="Nelson D."/>
            <person name="Scott J.G."/>
            <person name="Beeman R.W."/>
            <person name="Muthukrishnan S."/>
            <person name="Kramer K.J."/>
            <person name="Arakane Y."/>
            <person name="Beeman R.W."/>
            <person name="Zhu Q."/>
            <person name="Hogenkamp D."/>
            <person name="Dixit R."/>
            <person name="Oppert B."/>
            <person name="Jiang H."/>
            <person name="Zou Z."/>
            <person name="Marshall J."/>
            <person name="Elpidina E."/>
            <person name="Vinokurov K."/>
            <person name="Oppert C."/>
            <person name="Zou Z."/>
            <person name="Evans J."/>
            <person name="Lu Z."/>
            <person name="Zhao P."/>
            <person name="Sumathipala N."/>
            <person name="Altincicek B."/>
            <person name="Vilcinskas A."/>
            <person name="Williams M."/>
            <person name="Hultmark D."/>
            <person name="Hetru C."/>
            <person name="Jiang H."/>
            <person name="Grimmelikhuijzen C.J."/>
            <person name="Hauser F."/>
            <person name="Cazzamali G."/>
            <person name="Williamson M."/>
            <person name="Park Y."/>
            <person name="Li B."/>
            <person name="Tanaka Y."/>
            <person name="Predel R."/>
            <person name="Neupert S."/>
            <person name="Schachtner J."/>
            <person name="Verleyen P."/>
            <person name="Raible F."/>
            <person name="Bork P."/>
            <person name="Friedrich M."/>
            <person name="Walden K.K."/>
            <person name="Robertson H.M."/>
            <person name="Angeli S."/>
            <person name="Foret S."/>
            <person name="Bucher G."/>
            <person name="Schuetz S."/>
            <person name="Maleszka R."/>
            <person name="Wimmer E.A."/>
            <person name="Beeman R.W."/>
            <person name="Lorenzen M."/>
            <person name="Tomoyasu Y."/>
            <person name="Miller S.C."/>
            <person name="Grossmann D."/>
            <person name="Bucher G."/>
        </authorList>
    </citation>
    <scope>NUCLEOTIDE SEQUENCE [LARGE SCALE GENOMIC DNA]</scope>
    <source>
        <strain evidence="2 3">Georgia GA2</strain>
    </source>
</reference>
<dbReference type="InParanoid" id="A0A139WE52"/>
<dbReference type="KEGG" id="tca:103313863"/>